<reference evidence="3 4" key="1">
    <citation type="journal article" date="2015" name="Genome Biol. Evol.">
        <title>Comparative Genomics of a Bacterivorous Green Alga Reveals Evolutionary Causalities and Consequences of Phago-Mixotrophic Mode of Nutrition.</title>
        <authorList>
            <person name="Burns J.A."/>
            <person name="Paasch A."/>
            <person name="Narechania A."/>
            <person name="Kim E."/>
        </authorList>
    </citation>
    <scope>NUCLEOTIDE SEQUENCE [LARGE SCALE GENOMIC DNA]</scope>
    <source>
        <strain evidence="3 4">PLY_AMNH</strain>
    </source>
</reference>
<feature type="transmembrane region" description="Helical" evidence="2">
    <location>
        <begin position="80"/>
        <end position="100"/>
    </location>
</feature>
<keyword evidence="4" id="KW-1185">Reference proteome</keyword>
<feature type="non-terminal residue" evidence="3">
    <location>
        <position position="306"/>
    </location>
</feature>
<dbReference type="AlphaFoldDB" id="A0AAE0CGU0"/>
<comment type="caution">
    <text evidence="3">The sequence shown here is derived from an EMBL/GenBank/DDBJ whole genome shotgun (WGS) entry which is preliminary data.</text>
</comment>
<feature type="compositionally biased region" description="Polar residues" evidence="1">
    <location>
        <begin position="1"/>
        <end position="10"/>
    </location>
</feature>
<name>A0AAE0CGU0_9CHLO</name>
<evidence type="ECO:0000313" key="4">
    <source>
        <dbReference type="Proteomes" id="UP001190700"/>
    </source>
</evidence>
<feature type="region of interest" description="Disordered" evidence="1">
    <location>
        <begin position="148"/>
        <end position="183"/>
    </location>
</feature>
<evidence type="ECO:0000256" key="1">
    <source>
        <dbReference type="SAM" id="MobiDB-lite"/>
    </source>
</evidence>
<organism evidence="3 4">
    <name type="scientific">Cymbomonas tetramitiformis</name>
    <dbReference type="NCBI Taxonomy" id="36881"/>
    <lineage>
        <taxon>Eukaryota</taxon>
        <taxon>Viridiplantae</taxon>
        <taxon>Chlorophyta</taxon>
        <taxon>Pyramimonadophyceae</taxon>
        <taxon>Pyramimonadales</taxon>
        <taxon>Pyramimonadaceae</taxon>
        <taxon>Cymbomonas</taxon>
    </lineage>
</organism>
<accession>A0AAE0CGU0</accession>
<feature type="compositionally biased region" description="Basic and acidic residues" evidence="1">
    <location>
        <begin position="165"/>
        <end position="177"/>
    </location>
</feature>
<keyword evidence="2" id="KW-1133">Transmembrane helix</keyword>
<dbReference type="Proteomes" id="UP001190700">
    <property type="component" value="Unassembled WGS sequence"/>
</dbReference>
<feature type="region of interest" description="Disordered" evidence="1">
    <location>
        <begin position="1"/>
        <end position="29"/>
    </location>
</feature>
<evidence type="ECO:0000256" key="2">
    <source>
        <dbReference type="SAM" id="Phobius"/>
    </source>
</evidence>
<keyword evidence="2" id="KW-0812">Transmembrane</keyword>
<dbReference type="EMBL" id="LGRX02024693">
    <property type="protein sequence ID" value="KAK3253665.1"/>
    <property type="molecule type" value="Genomic_DNA"/>
</dbReference>
<sequence>MSWIPANNQGYPLPSYPVQDNRDGAQPQYQQASSNLYPGAVMESGSLADALDRVDMMSGRLIYPGKDHPSPRESGGGFGWWMRTIFFAALCGFVGAGIVVSSDTFSQIQVPNTVLDTSSGSNNDLLVLAEPEHNRGVQGDFDKLADDADKKAEFSEGKGSSKGGKGTESEFGERMDVLPDPPPAPRVDVANAAADEAKRIKHTETHTNQGLFHTSEGMVLQHQQASSSMDVMPQARDETWWKKAAATLGEELRSKANVVETLFIGDSLFEAWCDLDLRLGLSLSLSLNTTQSLSASLSLSRLRHLS</sequence>
<evidence type="ECO:0000313" key="3">
    <source>
        <dbReference type="EMBL" id="KAK3253665.1"/>
    </source>
</evidence>
<keyword evidence="2" id="KW-0472">Membrane</keyword>
<gene>
    <name evidence="3" type="ORF">CYMTET_37087</name>
</gene>
<protein>
    <submittedName>
        <fullName evidence="3">Uncharacterized protein</fullName>
    </submittedName>
</protein>
<proteinExistence type="predicted"/>